<comment type="caution">
    <text evidence="1">The sequence shown here is derived from an EMBL/GenBank/DDBJ whole genome shotgun (WGS) entry which is preliminary data.</text>
</comment>
<evidence type="ECO:0000313" key="1">
    <source>
        <dbReference type="EMBL" id="KKL84857.1"/>
    </source>
</evidence>
<proteinExistence type="predicted"/>
<gene>
    <name evidence="1" type="ORF">LCGC14_1960520</name>
</gene>
<feature type="non-terminal residue" evidence="1">
    <location>
        <position position="1"/>
    </location>
</feature>
<protein>
    <recommendedName>
        <fullName evidence="2">Membrane dipeptidase</fullName>
    </recommendedName>
</protein>
<reference evidence="1" key="1">
    <citation type="journal article" date="2015" name="Nature">
        <title>Complex archaea that bridge the gap between prokaryotes and eukaryotes.</title>
        <authorList>
            <person name="Spang A."/>
            <person name="Saw J.H."/>
            <person name="Jorgensen S.L."/>
            <person name="Zaremba-Niedzwiedzka K."/>
            <person name="Martijn J."/>
            <person name="Lind A.E."/>
            <person name="van Eijk R."/>
            <person name="Schleper C."/>
            <person name="Guy L."/>
            <person name="Ettema T.J."/>
        </authorList>
    </citation>
    <scope>NUCLEOTIDE SEQUENCE</scope>
</reference>
<organism evidence="1">
    <name type="scientific">marine sediment metagenome</name>
    <dbReference type="NCBI Taxonomy" id="412755"/>
    <lineage>
        <taxon>unclassified sequences</taxon>
        <taxon>metagenomes</taxon>
        <taxon>ecological metagenomes</taxon>
    </lineage>
</organism>
<evidence type="ECO:0008006" key="2">
    <source>
        <dbReference type="Google" id="ProtNLM"/>
    </source>
</evidence>
<dbReference type="InterPro" id="IPR032466">
    <property type="entry name" value="Metal_Hydrolase"/>
</dbReference>
<dbReference type="Gene3D" id="3.20.20.140">
    <property type="entry name" value="Metal-dependent hydrolases"/>
    <property type="match status" value="1"/>
</dbReference>
<dbReference type="AlphaFoldDB" id="A0A0F9IBV2"/>
<sequence>ARHAKGFQTLEGLADMPEMMLARGFGEEEVRKFLGGNLHRLFAHVWDRN</sequence>
<dbReference type="EMBL" id="LAZR01021580">
    <property type="protein sequence ID" value="KKL84857.1"/>
    <property type="molecule type" value="Genomic_DNA"/>
</dbReference>
<name>A0A0F9IBV2_9ZZZZ</name>
<accession>A0A0F9IBV2</accession>
<dbReference type="SUPFAM" id="SSF51556">
    <property type="entry name" value="Metallo-dependent hydrolases"/>
    <property type="match status" value="1"/>
</dbReference>